<comment type="subcellular location">
    <subcellularLocation>
        <location evidence="1">Endomembrane system</location>
        <topology evidence="1">Multi-pass membrane protein</topology>
    </subcellularLocation>
</comment>
<evidence type="ECO:0000256" key="2">
    <source>
        <dbReference type="ARBA" id="ARBA00022692"/>
    </source>
</evidence>
<dbReference type="InterPro" id="IPR051689">
    <property type="entry name" value="Sterol_desaturase/TMEM195"/>
</dbReference>
<keyword evidence="5" id="KW-0443">Lipid metabolism</keyword>
<feature type="transmembrane region" description="Helical" evidence="7">
    <location>
        <begin position="84"/>
        <end position="104"/>
    </location>
</feature>
<dbReference type="GO" id="GO:0006643">
    <property type="term" value="P:membrane lipid metabolic process"/>
    <property type="evidence" value="ECO:0007669"/>
    <property type="project" value="TreeGrafter"/>
</dbReference>
<reference evidence="9 10" key="1">
    <citation type="submission" date="2016-11" db="EMBL/GenBank/DDBJ databases">
        <authorList>
            <person name="Jaros S."/>
            <person name="Januszkiewicz K."/>
            <person name="Wedrychowicz H."/>
        </authorList>
    </citation>
    <scope>NUCLEOTIDE SEQUENCE [LARGE SCALE GENOMIC DNA]</scope>
    <source>
        <strain evidence="9 10">DSM 26897</strain>
    </source>
</reference>
<feature type="transmembrane region" description="Helical" evidence="7">
    <location>
        <begin position="150"/>
        <end position="173"/>
    </location>
</feature>
<dbReference type="OrthoDB" id="9770329at2"/>
<name>A0A1M4SJF1_9BACT</name>
<feature type="transmembrane region" description="Helical" evidence="7">
    <location>
        <begin position="46"/>
        <end position="64"/>
    </location>
</feature>
<protein>
    <submittedName>
        <fullName evidence="9">Fatty acid hydroxylase superfamily protein</fullName>
    </submittedName>
</protein>
<feature type="transmembrane region" description="Helical" evidence="7">
    <location>
        <begin position="12"/>
        <end position="30"/>
    </location>
</feature>
<organism evidence="9 10">
    <name type="scientific">Cnuella takakiae</name>
    <dbReference type="NCBI Taxonomy" id="1302690"/>
    <lineage>
        <taxon>Bacteria</taxon>
        <taxon>Pseudomonadati</taxon>
        <taxon>Bacteroidota</taxon>
        <taxon>Chitinophagia</taxon>
        <taxon>Chitinophagales</taxon>
        <taxon>Chitinophagaceae</taxon>
        <taxon>Cnuella</taxon>
    </lineage>
</organism>
<feature type="domain" description="Fatty acid hydroxylase" evidence="8">
    <location>
        <begin position="91"/>
        <end position="226"/>
    </location>
</feature>
<dbReference type="Pfam" id="PF04116">
    <property type="entry name" value="FA_hydroxylase"/>
    <property type="match status" value="1"/>
</dbReference>
<keyword evidence="3 7" id="KW-1133">Transmembrane helix</keyword>
<dbReference type="AlphaFoldDB" id="A0A1M4SJF1"/>
<evidence type="ECO:0000256" key="1">
    <source>
        <dbReference type="ARBA" id="ARBA00004127"/>
    </source>
</evidence>
<evidence type="ECO:0000256" key="3">
    <source>
        <dbReference type="ARBA" id="ARBA00022989"/>
    </source>
</evidence>
<dbReference type="STRING" id="1302690.BUE76_23605"/>
<evidence type="ECO:0000313" key="10">
    <source>
        <dbReference type="Proteomes" id="UP000184368"/>
    </source>
</evidence>
<sequence>MNAFADIVRTLQPYAIGISFAAVYIAEHLIPQRRELIDHTHDGKNILVGLLNLAIAGVGGYFLQHWLTYTSSHHFGLLHLLPPIFWLKIASGFILIDILMYWWHRVNHEYRFLWQFHRFHHMDEKMNSTTAVRFHAAEIIFSYVLRFSLFPLLGIDIAAVFLHGIVLFPVILFHHSNVRISERWDKLLRFFFVTPHMHRIHHSRIRKETDSNYGSVFPYWDPLFGSYTHKPEKDIEFGV</sequence>
<dbReference type="RefSeq" id="WP_073039053.1">
    <property type="nucleotide sequence ID" value="NZ_FQUO01000001.1"/>
</dbReference>
<dbReference type="GO" id="GO:0050479">
    <property type="term" value="F:glyceryl-ether monooxygenase activity"/>
    <property type="evidence" value="ECO:0007669"/>
    <property type="project" value="TreeGrafter"/>
</dbReference>
<evidence type="ECO:0000313" key="9">
    <source>
        <dbReference type="EMBL" id="SHE32325.1"/>
    </source>
</evidence>
<keyword evidence="4" id="KW-0560">Oxidoreductase</keyword>
<dbReference type="PANTHER" id="PTHR21624:SF1">
    <property type="entry name" value="ALKYLGLYCEROL MONOOXYGENASE"/>
    <property type="match status" value="1"/>
</dbReference>
<dbReference type="GO" id="GO:0005506">
    <property type="term" value="F:iron ion binding"/>
    <property type="evidence" value="ECO:0007669"/>
    <property type="project" value="InterPro"/>
</dbReference>
<dbReference type="GO" id="GO:0016020">
    <property type="term" value="C:membrane"/>
    <property type="evidence" value="ECO:0007669"/>
    <property type="project" value="GOC"/>
</dbReference>
<proteinExistence type="predicted"/>
<dbReference type="GO" id="GO:0008610">
    <property type="term" value="P:lipid biosynthetic process"/>
    <property type="evidence" value="ECO:0007669"/>
    <property type="project" value="InterPro"/>
</dbReference>
<accession>A0A1M4SJF1</accession>
<gene>
    <name evidence="9" type="ORF">SAMN05444008_101146</name>
</gene>
<keyword evidence="6 7" id="KW-0472">Membrane</keyword>
<dbReference type="Proteomes" id="UP000184368">
    <property type="component" value="Unassembled WGS sequence"/>
</dbReference>
<dbReference type="EMBL" id="FQUO01000001">
    <property type="protein sequence ID" value="SHE32325.1"/>
    <property type="molecule type" value="Genomic_DNA"/>
</dbReference>
<evidence type="ECO:0000256" key="5">
    <source>
        <dbReference type="ARBA" id="ARBA00023098"/>
    </source>
</evidence>
<keyword evidence="10" id="KW-1185">Reference proteome</keyword>
<evidence type="ECO:0000259" key="8">
    <source>
        <dbReference type="Pfam" id="PF04116"/>
    </source>
</evidence>
<dbReference type="InterPro" id="IPR006694">
    <property type="entry name" value="Fatty_acid_hydroxylase"/>
</dbReference>
<dbReference type="PANTHER" id="PTHR21624">
    <property type="entry name" value="STEROL DESATURASE-RELATED PROTEIN"/>
    <property type="match status" value="1"/>
</dbReference>
<dbReference type="GO" id="GO:0012505">
    <property type="term" value="C:endomembrane system"/>
    <property type="evidence" value="ECO:0007669"/>
    <property type="project" value="UniProtKB-SubCell"/>
</dbReference>
<evidence type="ECO:0000256" key="7">
    <source>
        <dbReference type="SAM" id="Phobius"/>
    </source>
</evidence>
<keyword evidence="2 7" id="KW-0812">Transmembrane</keyword>
<evidence type="ECO:0000256" key="4">
    <source>
        <dbReference type="ARBA" id="ARBA00023002"/>
    </source>
</evidence>
<evidence type="ECO:0000256" key="6">
    <source>
        <dbReference type="ARBA" id="ARBA00023136"/>
    </source>
</evidence>